<evidence type="ECO:0000256" key="4">
    <source>
        <dbReference type="ARBA" id="ARBA00023157"/>
    </source>
</evidence>
<dbReference type="Proteomes" id="UP000070168">
    <property type="component" value="Unassembled WGS sequence"/>
</dbReference>
<comment type="function">
    <text evidence="5">Lytic polysaccharide monooxygenase (LMPO) that depolymerizes crystalline and amorphous polysaccharides via the oxidation of scissile alpha- or beta-(1-4)-glycosidic bonds, yielding C1 and/or C4 oxidation products. Catalysis by LPMOs requires the reduction of the active-site copper from Cu(II) to Cu(I) by a reducing agent and H(2)O(2) or O(2) as a cosubstrate.</text>
</comment>
<dbReference type="GO" id="GO:0005576">
    <property type="term" value="C:extracellular region"/>
    <property type="evidence" value="ECO:0007669"/>
    <property type="project" value="UniProtKB-SubCell"/>
</dbReference>
<dbReference type="InterPro" id="IPR049892">
    <property type="entry name" value="AA9"/>
</dbReference>
<keyword evidence="5" id="KW-0624">Polysaccharide degradation</keyword>
<evidence type="ECO:0000256" key="1">
    <source>
        <dbReference type="ARBA" id="ARBA00001973"/>
    </source>
</evidence>
<comment type="catalytic activity">
    <reaction evidence="5">
        <text>[(1-&gt;4)-beta-D-glucosyl]n+m + reduced acceptor + O2 = 4-dehydro-beta-D-glucosyl-[(1-&gt;4)-beta-D-glucosyl]n-1 + [(1-&gt;4)-beta-D-glucosyl]m + acceptor + H2O.</text>
        <dbReference type="EC" id="1.14.99.56"/>
    </reaction>
</comment>
<comment type="domain">
    <text evidence="5">Has a modular structure: an endo-beta-1,4-glucanase catalytic module at the N-terminus, a linker rich in serines and threonines, and a C-terminal carbohydrate-binding module (CBM).</text>
</comment>
<name>A0A135LM50_PENPA</name>
<evidence type="ECO:0000256" key="5">
    <source>
        <dbReference type="RuleBase" id="RU368122"/>
    </source>
</evidence>
<dbReference type="Pfam" id="PF03443">
    <property type="entry name" value="AA9"/>
    <property type="match status" value="1"/>
</dbReference>
<feature type="signal peptide" evidence="6">
    <location>
        <begin position="1"/>
        <end position="17"/>
    </location>
</feature>
<evidence type="ECO:0000313" key="8">
    <source>
        <dbReference type="EMBL" id="KXG50029.1"/>
    </source>
</evidence>
<dbReference type="EMBL" id="LHQR01000048">
    <property type="protein sequence ID" value="KXG50029.1"/>
    <property type="molecule type" value="Genomic_DNA"/>
</dbReference>
<dbReference type="OrthoDB" id="3496539at2759"/>
<dbReference type="AlphaFoldDB" id="A0A135LM50"/>
<sequence>MKFSLIALAAIAPMVSAHYFFDTLIIDGQEAPGSVRSNTRPAKYNPTKWINTRDDMTPDMTDFRCNKGAFTFAGQTNTVEVKAGSKVAMKLAVGAKFQHPGPAQVYMSLAPGAAKEYQGEGDWFKIHQEGICDKNKDIKTNAWCTWDKDRIEFTIPAGVPDGEYLLRPEHIGVHGAHDGQAEFYYGCAQIKVVGGGNGTPGPTIKFPGGYKKDDPSFNFSIWNGYKDYPLPGPAIWTGASGSTPAQVPNVGAAAPANVPTSDEEEENMCADHHWRAHPRAFKH</sequence>
<protein>
    <recommendedName>
        <fullName evidence="5">AA9 family lytic polysaccharide monooxygenase</fullName>
        <ecNumber evidence="5">1.14.99.56</ecNumber>
    </recommendedName>
    <alternativeName>
        <fullName evidence="5">Endo-beta-1,4-glucanase</fullName>
    </alternativeName>
    <alternativeName>
        <fullName evidence="5">Glycosyl hydrolase 61 family protein</fullName>
    </alternativeName>
</protein>
<dbReference type="EC" id="1.14.99.56" evidence="5"/>
<dbReference type="Gene3D" id="2.70.50.70">
    <property type="match status" value="1"/>
</dbReference>
<keyword evidence="9" id="KW-1185">Reference proteome</keyword>
<dbReference type="GO" id="GO:0030248">
    <property type="term" value="F:cellulose binding"/>
    <property type="evidence" value="ECO:0007669"/>
    <property type="project" value="UniProtKB-UniRule"/>
</dbReference>
<dbReference type="STRING" id="5078.A0A135LM50"/>
<keyword evidence="6" id="KW-0732">Signal</keyword>
<comment type="subcellular location">
    <subcellularLocation>
        <location evidence="2 5">Secreted</location>
    </subcellularLocation>
</comment>
<evidence type="ECO:0000256" key="2">
    <source>
        <dbReference type="ARBA" id="ARBA00004613"/>
    </source>
</evidence>
<comment type="cofactor">
    <cofactor evidence="1">
        <name>Cu(2+)</name>
        <dbReference type="ChEBI" id="CHEBI:29036"/>
    </cofactor>
</comment>
<keyword evidence="5" id="KW-0119">Carbohydrate metabolism</keyword>
<evidence type="ECO:0000256" key="3">
    <source>
        <dbReference type="ARBA" id="ARBA00022525"/>
    </source>
</evidence>
<feature type="domain" description="Auxiliary Activity family 9 catalytic" evidence="7">
    <location>
        <begin position="18"/>
        <end position="224"/>
    </location>
</feature>
<gene>
    <name evidence="8" type="ORF">PGRI_059960</name>
</gene>
<dbReference type="GO" id="GO:0008810">
    <property type="term" value="F:cellulase activity"/>
    <property type="evidence" value="ECO:0007669"/>
    <property type="project" value="UniProtKB-UniRule"/>
</dbReference>
<feature type="chain" id="PRO_5007800675" description="AA9 family lytic polysaccharide monooxygenase" evidence="6">
    <location>
        <begin position="18"/>
        <end position="283"/>
    </location>
</feature>
<dbReference type="GO" id="GO:0030245">
    <property type="term" value="P:cellulose catabolic process"/>
    <property type="evidence" value="ECO:0007669"/>
    <property type="project" value="UniProtKB-UniRule"/>
</dbReference>
<evidence type="ECO:0000259" key="7">
    <source>
        <dbReference type="Pfam" id="PF03443"/>
    </source>
</evidence>
<proteinExistence type="predicted"/>
<dbReference type="PANTHER" id="PTHR33353">
    <property type="entry name" value="PUTATIVE (AFU_ORTHOLOGUE AFUA_1G12560)-RELATED"/>
    <property type="match status" value="1"/>
</dbReference>
<dbReference type="InterPro" id="IPR005103">
    <property type="entry name" value="AA9_LPMO"/>
</dbReference>
<dbReference type="GeneID" id="63709010"/>
<organism evidence="8 9">
    <name type="scientific">Penicillium patulum</name>
    <name type="common">Penicillium griseofulvum</name>
    <dbReference type="NCBI Taxonomy" id="5078"/>
    <lineage>
        <taxon>Eukaryota</taxon>
        <taxon>Fungi</taxon>
        <taxon>Dikarya</taxon>
        <taxon>Ascomycota</taxon>
        <taxon>Pezizomycotina</taxon>
        <taxon>Eurotiomycetes</taxon>
        <taxon>Eurotiomycetidae</taxon>
        <taxon>Eurotiales</taxon>
        <taxon>Aspergillaceae</taxon>
        <taxon>Penicillium</taxon>
    </lineage>
</organism>
<keyword evidence="5" id="KW-0136">Cellulose degradation</keyword>
<accession>A0A135LM50</accession>
<keyword evidence="3 5" id="KW-0964">Secreted</keyword>
<dbReference type="OMA" id="TCAQVKV"/>
<evidence type="ECO:0000256" key="6">
    <source>
        <dbReference type="SAM" id="SignalP"/>
    </source>
</evidence>
<keyword evidence="4 5" id="KW-1015">Disulfide bond</keyword>
<dbReference type="PANTHER" id="PTHR33353:SF2">
    <property type="entry name" value="ENDO-BETA-1,4-GLUCANASE D"/>
    <property type="match status" value="1"/>
</dbReference>
<reference evidence="8 9" key="1">
    <citation type="journal article" date="2016" name="BMC Genomics">
        <title>Genome sequencing and secondary metabolism of the postharvest pathogen Penicillium griseofulvum.</title>
        <authorList>
            <person name="Banani H."/>
            <person name="Marcet-Houben M."/>
            <person name="Ballester A.R."/>
            <person name="Abbruscato P."/>
            <person name="Gonzalez-Candelas L."/>
            <person name="Gabaldon T."/>
            <person name="Spadaro D."/>
        </authorList>
    </citation>
    <scope>NUCLEOTIDE SEQUENCE [LARGE SCALE GENOMIC DNA]</scope>
    <source>
        <strain evidence="8 9">PG3</strain>
    </source>
</reference>
<comment type="caution">
    <text evidence="8">The sequence shown here is derived from an EMBL/GenBank/DDBJ whole genome shotgun (WGS) entry which is preliminary data.</text>
</comment>
<keyword evidence="8" id="KW-0378">Hydrolase</keyword>
<evidence type="ECO:0000313" key="9">
    <source>
        <dbReference type="Proteomes" id="UP000070168"/>
    </source>
</evidence>
<dbReference type="RefSeq" id="XP_040648565.1">
    <property type="nucleotide sequence ID" value="XM_040793710.1"/>
</dbReference>
<dbReference type="CDD" id="cd21175">
    <property type="entry name" value="LPMO_AA9"/>
    <property type="match status" value="1"/>
</dbReference>